<name>A0A4Y4G3A7_WEIHE</name>
<evidence type="ECO:0000313" key="3">
    <source>
        <dbReference type="Proteomes" id="UP000182448"/>
    </source>
</evidence>
<protein>
    <submittedName>
        <fullName evidence="1">Uncharacterized protein</fullName>
    </submittedName>
</protein>
<dbReference type="EMBL" id="JAAXPM010000007">
    <property type="protein sequence ID" value="NKY67168.1"/>
    <property type="molecule type" value="Genomic_DNA"/>
</dbReference>
<dbReference type="RefSeq" id="WP_074427519.1">
    <property type="nucleotide sequence ID" value="NZ_BJEG01000007.1"/>
</dbReference>
<evidence type="ECO:0000313" key="2">
    <source>
        <dbReference type="EMBL" id="SCB97602.1"/>
    </source>
</evidence>
<reference evidence="1 4" key="2">
    <citation type="submission" date="2020-04" db="EMBL/GenBank/DDBJ databases">
        <title>MicrobeNet Type strains.</title>
        <authorList>
            <person name="Nicholson A.C."/>
        </authorList>
    </citation>
    <scope>NUCLEOTIDE SEQUENCE [LARGE SCALE GENOMIC DNA]</scope>
    <source>
        <strain evidence="1 4">CCUG 33494</strain>
    </source>
</reference>
<evidence type="ECO:0000313" key="1">
    <source>
        <dbReference type="EMBL" id="NKY67168.1"/>
    </source>
</evidence>
<accession>A0A4Y4G3A7</accession>
<dbReference type="EMBL" id="FMAW01000009">
    <property type="protein sequence ID" value="SCB97602.1"/>
    <property type="molecule type" value="Genomic_DNA"/>
</dbReference>
<comment type="caution">
    <text evidence="1">The sequence shown here is derived from an EMBL/GenBank/DDBJ whole genome shotgun (WGS) entry which is preliminary data.</text>
</comment>
<keyword evidence="3" id="KW-1185">Reference proteome</keyword>
<evidence type="ECO:0000313" key="4">
    <source>
        <dbReference type="Proteomes" id="UP000585749"/>
    </source>
</evidence>
<gene>
    <name evidence="2" type="ORF">GA0061075_10923</name>
    <name evidence="1" type="ORF">HF960_05725</name>
</gene>
<reference evidence="2 3" key="1">
    <citation type="submission" date="2016-08" db="EMBL/GenBank/DDBJ databases">
        <authorList>
            <person name="Varghese N."/>
            <person name="Submissions Spin"/>
        </authorList>
    </citation>
    <scope>NUCLEOTIDE SEQUENCE [LARGE SCALE GENOMIC DNA]</scope>
    <source>
        <strain evidence="2 3">R-53116</strain>
    </source>
</reference>
<dbReference type="OrthoDB" id="2148196at2"/>
<proteinExistence type="predicted"/>
<dbReference type="GeneID" id="72424292"/>
<sequence>MLKEQLSKKLELFNNQAIDDQKIDILLRPILVQGMQRGFQAAYLYIIGVSSGIEPAAQTAAWVDQIEALANERFTPFVAEIEQIKTVVGKEVVSMLSEEAHAITAHQDNTMKIQNFIMPYFNGWFLGYYHALVAMLAADDVTQVDKLDVQKKASDQAMQAVEVERRNFQKQPVYRDSVLRDILTGLQ</sequence>
<dbReference type="Proteomes" id="UP000585749">
    <property type="component" value="Unassembled WGS sequence"/>
</dbReference>
<dbReference type="AlphaFoldDB" id="A0A4Y4G3A7"/>
<dbReference type="Proteomes" id="UP000182448">
    <property type="component" value="Unassembled WGS sequence"/>
</dbReference>
<organism evidence="1 4">
    <name type="scientific">Weissella hellenica</name>
    <dbReference type="NCBI Taxonomy" id="46256"/>
    <lineage>
        <taxon>Bacteria</taxon>
        <taxon>Bacillati</taxon>
        <taxon>Bacillota</taxon>
        <taxon>Bacilli</taxon>
        <taxon>Lactobacillales</taxon>
        <taxon>Lactobacillaceae</taxon>
        <taxon>Weissella</taxon>
    </lineage>
</organism>